<dbReference type="Pfam" id="PF00188">
    <property type="entry name" value="CAP"/>
    <property type="match status" value="1"/>
</dbReference>
<dbReference type="CDD" id="cd05379">
    <property type="entry name" value="CAP_bacterial"/>
    <property type="match status" value="1"/>
</dbReference>
<dbReference type="Pfam" id="PF07833">
    <property type="entry name" value="Cu_amine_oxidN1"/>
    <property type="match status" value="1"/>
</dbReference>
<dbReference type="Proteomes" id="UP000318138">
    <property type="component" value="Chromosome"/>
</dbReference>
<dbReference type="AlphaFoldDB" id="A0A859FJ16"/>
<dbReference type="KEGG" id="psua:FLK61_37860"/>
<dbReference type="Gene3D" id="3.40.33.10">
    <property type="entry name" value="CAP"/>
    <property type="match status" value="1"/>
</dbReference>
<feature type="chain" id="PRO_5032291275" description="Copper amine oxidase" evidence="1">
    <location>
        <begin position="23"/>
        <end position="436"/>
    </location>
</feature>
<dbReference type="InterPro" id="IPR029410">
    <property type="entry name" value="CAP_assoc"/>
</dbReference>
<keyword evidence="6" id="KW-1185">Reference proteome</keyword>
<evidence type="ECO:0000259" key="4">
    <source>
        <dbReference type="Pfam" id="PF14504"/>
    </source>
</evidence>
<dbReference type="InterPro" id="IPR035940">
    <property type="entry name" value="CAP_sf"/>
</dbReference>
<dbReference type="Pfam" id="PF14504">
    <property type="entry name" value="CAP_assoc_N"/>
    <property type="match status" value="1"/>
</dbReference>
<feature type="signal peptide" evidence="1">
    <location>
        <begin position="1"/>
        <end position="22"/>
    </location>
</feature>
<name>A0A859FJ16_9BACI</name>
<evidence type="ECO:0000313" key="6">
    <source>
        <dbReference type="Proteomes" id="UP000318138"/>
    </source>
</evidence>
<dbReference type="EMBL" id="CP041372">
    <property type="protein sequence ID" value="QKS72396.1"/>
    <property type="molecule type" value="Genomic_DNA"/>
</dbReference>
<evidence type="ECO:0000259" key="2">
    <source>
        <dbReference type="Pfam" id="PF00188"/>
    </source>
</evidence>
<dbReference type="InterPro" id="IPR036582">
    <property type="entry name" value="Mao_N_sf"/>
</dbReference>
<organism evidence="5 6">
    <name type="scientific">Paenalkalicoccus suaedae</name>
    <dbReference type="NCBI Taxonomy" id="2592382"/>
    <lineage>
        <taxon>Bacteria</taxon>
        <taxon>Bacillati</taxon>
        <taxon>Bacillota</taxon>
        <taxon>Bacilli</taxon>
        <taxon>Bacillales</taxon>
        <taxon>Bacillaceae</taxon>
        <taxon>Paenalkalicoccus</taxon>
    </lineage>
</organism>
<dbReference type="PANTHER" id="PTHR31157">
    <property type="entry name" value="SCP DOMAIN-CONTAINING PROTEIN"/>
    <property type="match status" value="1"/>
</dbReference>
<dbReference type="SUPFAM" id="SSF55383">
    <property type="entry name" value="Copper amine oxidase, domain N"/>
    <property type="match status" value="1"/>
</dbReference>
<dbReference type="PANTHER" id="PTHR31157:SF1">
    <property type="entry name" value="SCP DOMAIN-CONTAINING PROTEIN"/>
    <property type="match status" value="1"/>
</dbReference>
<keyword evidence="1" id="KW-0732">Signal</keyword>
<evidence type="ECO:0008006" key="7">
    <source>
        <dbReference type="Google" id="ProtNLM"/>
    </source>
</evidence>
<feature type="domain" description="Copper amine oxidase-like N-terminal" evidence="3">
    <location>
        <begin position="36"/>
        <end position="136"/>
    </location>
</feature>
<dbReference type="InterPro" id="IPR014044">
    <property type="entry name" value="CAP_dom"/>
</dbReference>
<gene>
    <name evidence="5" type="ORF">FLK61_37860</name>
</gene>
<proteinExistence type="predicted"/>
<dbReference type="SUPFAM" id="SSF55797">
    <property type="entry name" value="PR-1-like"/>
    <property type="match status" value="1"/>
</dbReference>
<dbReference type="InterPro" id="IPR012854">
    <property type="entry name" value="Cu_amine_oxidase-like_N"/>
</dbReference>
<feature type="domain" description="CAP-associated" evidence="4">
    <location>
        <begin position="177"/>
        <end position="294"/>
    </location>
</feature>
<protein>
    <recommendedName>
        <fullName evidence="7">Copper amine oxidase</fullName>
    </recommendedName>
</protein>
<dbReference type="Gene3D" id="3.30.457.10">
    <property type="entry name" value="Copper amine oxidase-like, N-terminal domain"/>
    <property type="match status" value="1"/>
</dbReference>
<reference evidence="6" key="1">
    <citation type="submission" date="2019-07" db="EMBL/GenBank/DDBJ databases">
        <title>Bacillus alkalisoli sp. nov. isolated from saline soil.</title>
        <authorList>
            <person name="Sun J.-Q."/>
            <person name="Xu L."/>
        </authorList>
    </citation>
    <scope>NUCLEOTIDE SEQUENCE [LARGE SCALE GENOMIC DNA]</scope>
    <source>
        <strain evidence="6">M4U3P1</strain>
    </source>
</reference>
<evidence type="ECO:0000313" key="5">
    <source>
        <dbReference type="EMBL" id="QKS72396.1"/>
    </source>
</evidence>
<sequence length="436" mass="49834">MKAFIGTIFAALLLVMATPVQAEEISYLFNGEENSDIAENLYISENRVFVPLRAIFEDLGASVYWMKEDASVYAQKGDTSVTMWTSKKDAYVSGSYLQLDVNPQMKDNHVYVPLRFVSEAFGADVKWDAENHQVSITEKSGTTPIDTSAEQNLKDIQTSELFDWVPAWPGDALPSHQPDHSFKSSYPFTWNVYMQEHSSFYQLGHRNGQIDAIFYPSTVENGAGNATREQVLAQLGEPKRWMVKSGLHYNYGADPTWDFFEVKGMYVTVFYDVHEANKVVGIQAVKKSVEDQSTGFYGVFKPELRESYEQQLFLLTNMERERQGIKPLTWHESSQVVARAHSEDMATNQYFSHTNLKGESPFDRLRNHDILFQNAGENLARRQMSPIHAHFNLLESKGHRDNMLQGNFRETSVGVAFEDGKPYFTQKFITNYSFMK</sequence>
<accession>A0A859FJ16</accession>
<evidence type="ECO:0000256" key="1">
    <source>
        <dbReference type="SAM" id="SignalP"/>
    </source>
</evidence>
<dbReference type="RefSeq" id="WP_176010375.1">
    <property type="nucleotide sequence ID" value="NZ_CP041372.2"/>
</dbReference>
<feature type="domain" description="SCP" evidence="2">
    <location>
        <begin position="315"/>
        <end position="428"/>
    </location>
</feature>
<evidence type="ECO:0000259" key="3">
    <source>
        <dbReference type="Pfam" id="PF07833"/>
    </source>
</evidence>